<dbReference type="RefSeq" id="WP_102365383.1">
    <property type="nucleotide sequence ID" value="NZ_CP020991.1"/>
</dbReference>
<sequence>MNQITLDLTGCKSPLELHLIIKNTFGFPDFYGNNLSALWDSLWEYCPPDTVIYVKGVNTLPKDFDEYMNKIFDIFKRLEDEDENIKFEIMS</sequence>
<evidence type="ECO:0000313" key="4">
    <source>
        <dbReference type="Proteomes" id="UP000235589"/>
    </source>
</evidence>
<gene>
    <name evidence="3" type="ORF">B9O19_00986</name>
</gene>
<proteinExistence type="inferred from homology"/>
<keyword evidence="4" id="KW-1185">Reference proteome</keyword>
<dbReference type="InterPro" id="IPR000468">
    <property type="entry name" value="Barstar"/>
</dbReference>
<name>A0A2K9P1L0_9FIRM</name>
<evidence type="ECO:0000256" key="1">
    <source>
        <dbReference type="ARBA" id="ARBA00006845"/>
    </source>
</evidence>
<organism evidence="3 4">
    <name type="scientific">Monoglobus pectinilyticus</name>
    <dbReference type="NCBI Taxonomy" id="1981510"/>
    <lineage>
        <taxon>Bacteria</taxon>
        <taxon>Bacillati</taxon>
        <taxon>Bacillota</taxon>
        <taxon>Clostridia</taxon>
        <taxon>Monoglobales</taxon>
        <taxon>Monoglobaceae</taxon>
        <taxon>Monoglobus</taxon>
    </lineage>
</organism>
<reference evidence="3 4" key="1">
    <citation type="submission" date="2017-04" db="EMBL/GenBank/DDBJ databases">
        <title>Monoglobus pectinilyticus 14 draft genome.</title>
        <authorList>
            <person name="Kim C."/>
            <person name="Rosendale D.I."/>
            <person name="Kelly W.J."/>
            <person name="Tannock G.W."/>
            <person name="Patchett M.L."/>
            <person name="Jordens J.Z."/>
        </authorList>
    </citation>
    <scope>NUCLEOTIDE SEQUENCE [LARGE SCALE GENOMIC DNA]</scope>
    <source>
        <strain evidence="3 4">14</strain>
    </source>
</reference>
<accession>A0A2K9P1L0</accession>
<dbReference type="SUPFAM" id="SSF52038">
    <property type="entry name" value="Barstar-related"/>
    <property type="match status" value="1"/>
</dbReference>
<protein>
    <recommendedName>
        <fullName evidence="2">Barstar (barnase inhibitor) domain-containing protein</fullName>
    </recommendedName>
</protein>
<dbReference type="Proteomes" id="UP000235589">
    <property type="component" value="Chromosome"/>
</dbReference>
<dbReference type="Pfam" id="PF01337">
    <property type="entry name" value="Barstar"/>
    <property type="match status" value="1"/>
</dbReference>
<dbReference type="Gene3D" id="3.30.370.10">
    <property type="entry name" value="Barstar-like"/>
    <property type="match status" value="1"/>
</dbReference>
<dbReference type="EMBL" id="CP020991">
    <property type="protein sequence ID" value="AUO19156.1"/>
    <property type="molecule type" value="Genomic_DNA"/>
</dbReference>
<dbReference type="OrthoDB" id="7575400at2"/>
<dbReference type="GeneID" id="98062401"/>
<evidence type="ECO:0000259" key="2">
    <source>
        <dbReference type="Pfam" id="PF01337"/>
    </source>
</evidence>
<feature type="domain" description="Barstar (barnase inhibitor)" evidence="2">
    <location>
        <begin position="1"/>
        <end position="89"/>
    </location>
</feature>
<comment type="similarity">
    <text evidence="1">Belongs to the barstar family.</text>
</comment>
<dbReference type="KEGG" id="mpec:B9O19_00986"/>
<dbReference type="InterPro" id="IPR035905">
    <property type="entry name" value="Barstar-like_sf"/>
</dbReference>
<dbReference type="AlphaFoldDB" id="A0A2K9P1L0"/>
<evidence type="ECO:0000313" key="3">
    <source>
        <dbReference type="EMBL" id="AUO19156.1"/>
    </source>
</evidence>